<evidence type="ECO:0000313" key="2">
    <source>
        <dbReference type="Proteomes" id="UP000789570"/>
    </source>
</evidence>
<dbReference type="Proteomes" id="UP000789570">
    <property type="component" value="Unassembled WGS sequence"/>
</dbReference>
<comment type="caution">
    <text evidence="1">The sequence shown here is derived from an EMBL/GenBank/DDBJ whole genome shotgun (WGS) entry which is preliminary data.</text>
</comment>
<proteinExistence type="predicted"/>
<dbReference type="OrthoDB" id="2303171at2759"/>
<sequence length="99" mass="11227">MASPSKVRKSTAAAKAWNRHEQLLAIKQLITSPPKLGTDMKYGVSKVKYTKGSSRRQSLEQTRKTSAKLHPHEWSFLSIENHYERQIFKAQVSDLGMGN</sequence>
<organism evidence="1 2">
    <name type="scientific">Funneliformis caledonium</name>
    <dbReference type="NCBI Taxonomy" id="1117310"/>
    <lineage>
        <taxon>Eukaryota</taxon>
        <taxon>Fungi</taxon>
        <taxon>Fungi incertae sedis</taxon>
        <taxon>Mucoromycota</taxon>
        <taxon>Glomeromycotina</taxon>
        <taxon>Glomeromycetes</taxon>
        <taxon>Glomerales</taxon>
        <taxon>Glomeraceae</taxon>
        <taxon>Funneliformis</taxon>
    </lineage>
</organism>
<keyword evidence="2" id="KW-1185">Reference proteome</keyword>
<dbReference type="AlphaFoldDB" id="A0A9N9ACM3"/>
<reference evidence="1" key="1">
    <citation type="submission" date="2021-06" db="EMBL/GenBank/DDBJ databases">
        <authorList>
            <person name="Kallberg Y."/>
            <person name="Tangrot J."/>
            <person name="Rosling A."/>
        </authorList>
    </citation>
    <scope>NUCLEOTIDE SEQUENCE</scope>
    <source>
        <strain evidence="1">UK204</strain>
    </source>
</reference>
<protein>
    <submittedName>
        <fullName evidence="1">4906_t:CDS:1</fullName>
    </submittedName>
</protein>
<dbReference type="EMBL" id="CAJVPQ010001022">
    <property type="protein sequence ID" value="CAG8527426.1"/>
    <property type="molecule type" value="Genomic_DNA"/>
</dbReference>
<accession>A0A9N9ACM3</accession>
<gene>
    <name evidence="1" type="ORF">FCALED_LOCUS5007</name>
</gene>
<evidence type="ECO:0000313" key="1">
    <source>
        <dbReference type="EMBL" id="CAG8527426.1"/>
    </source>
</evidence>
<name>A0A9N9ACM3_9GLOM</name>